<evidence type="ECO:0000313" key="2">
    <source>
        <dbReference type="EMBL" id="GJD53813.1"/>
    </source>
</evidence>
<dbReference type="EMBL" id="BPQH01000038">
    <property type="protein sequence ID" value="GJD53813.1"/>
    <property type="molecule type" value="Genomic_DNA"/>
</dbReference>
<evidence type="ECO:0000256" key="1">
    <source>
        <dbReference type="SAM" id="MobiDB-lite"/>
    </source>
</evidence>
<dbReference type="Proteomes" id="UP001055167">
    <property type="component" value="Unassembled WGS sequence"/>
</dbReference>
<proteinExistence type="predicted"/>
<gene>
    <name evidence="2" type="ORF">OPKNFCMD_6591</name>
</gene>
<accession>A0ABQ4R7W0</accession>
<feature type="compositionally biased region" description="Low complexity" evidence="1">
    <location>
        <begin position="28"/>
        <end position="38"/>
    </location>
</feature>
<keyword evidence="3" id="KW-1185">Reference proteome</keyword>
<reference evidence="2" key="2">
    <citation type="submission" date="2021-08" db="EMBL/GenBank/DDBJ databases">
        <authorList>
            <person name="Tani A."/>
            <person name="Ola A."/>
            <person name="Ogura Y."/>
            <person name="Katsura K."/>
            <person name="Hayashi T."/>
        </authorList>
    </citation>
    <scope>NUCLEOTIDE SEQUENCE</scope>
    <source>
        <strain evidence="2">KCTC 52305</strain>
    </source>
</reference>
<protein>
    <submittedName>
        <fullName evidence="2">Uncharacterized protein</fullName>
    </submittedName>
</protein>
<feature type="region of interest" description="Disordered" evidence="1">
    <location>
        <begin position="1"/>
        <end position="38"/>
    </location>
</feature>
<comment type="caution">
    <text evidence="2">The sequence shown here is derived from an EMBL/GenBank/DDBJ whole genome shotgun (WGS) entry which is preliminary data.</text>
</comment>
<feature type="compositionally biased region" description="Basic and acidic residues" evidence="1">
    <location>
        <begin position="1"/>
        <end position="27"/>
    </location>
</feature>
<name>A0ABQ4R7W0_9HYPH</name>
<sequence length="38" mass="4329">MKEWPERAKAEQAERDRQWAEQRRRAQEGTAAAAGATS</sequence>
<reference evidence="2" key="1">
    <citation type="journal article" date="2021" name="Front. Microbiol.">
        <title>Comprehensive Comparative Genomics and Phenotyping of Methylobacterium Species.</title>
        <authorList>
            <person name="Alessa O."/>
            <person name="Ogura Y."/>
            <person name="Fujitani Y."/>
            <person name="Takami H."/>
            <person name="Hayashi T."/>
            <person name="Sahin N."/>
            <person name="Tani A."/>
        </authorList>
    </citation>
    <scope>NUCLEOTIDE SEQUENCE</scope>
    <source>
        <strain evidence="2">KCTC 52305</strain>
    </source>
</reference>
<evidence type="ECO:0000313" key="3">
    <source>
        <dbReference type="Proteomes" id="UP001055167"/>
    </source>
</evidence>
<organism evidence="2 3">
    <name type="scientific">Methylobacterium crusticola</name>
    <dbReference type="NCBI Taxonomy" id="1697972"/>
    <lineage>
        <taxon>Bacteria</taxon>
        <taxon>Pseudomonadati</taxon>
        <taxon>Pseudomonadota</taxon>
        <taxon>Alphaproteobacteria</taxon>
        <taxon>Hyphomicrobiales</taxon>
        <taxon>Methylobacteriaceae</taxon>
        <taxon>Methylobacterium</taxon>
    </lineage>
</organism>